<dbReference type="Proteomes" id="UP000181969">
    <property type="component" value="Unassembled WGS sequence"/>
</dbReference>
<dbReference type="RefSeq" id="WP_074751576.1">
    <property type="nucleotide sequence ID" value="NZ_FOTJ01000012.1"/>
</dbReference>
<dbReference type="SUPFAM" id="SSF56784">
    <property type="entry name" value="HAD-like"/>
    <property type="match status" value="1"/>
</dbReference>
<gene>
    <name evidence="1" type="ORF">SAMN05216438_11224</name>
</gene>
<dbReference type="GO" id="GO:0016787">
    <property type="term" value="F:hydrolase activity"/>
    <property type="evidence" value="ECO:0007669"/>
    <property type="project" value="UniProtKB-KW"/>
</dbReference>
<dbReference type="InterPro" id="IPR036412">
    <property type="entry name" value="HAD-like_sf"/>
</dbReference>
<proteinExistence type="predicted"/>
<dbReference type="InterPro" id="IPR023198">
    <property type="entry name" value="PGP-like_dom2"/>
</dbReference>
<dbReference type="Pfam" id="PF13419">
    <property type="entry name" value="HAD_2"/>
    <property type="match status" value="1"/>
</dbReference>
<evidence type="ECO:0000313" key="2">
    <source>
        <dbReference type="Proteomes" id="UP000181969"/>
    </source>
</evidence>
<dbReference type="AlphaFoldDB" id="A0A1I4I199"/>
<protein>
    <submittedName>
        <fullName evidence="1">Haloacid dehalogenase-like hydrolase</fullName>
    </submittedName>
</protein>
<accession>A0A1I4I199</accession>
<sequence length="72" mass="8468">MSFNTIIFDMDGVLIDTEYHYTQIIDAFFEKKGIPIAHLNRHELLGRPLRDLWSFILGEDFDKRGAARLQKE</sequence>
<dbReference type="EMBL" id="FOTJ01000012">
    <property type="protein sequence ID" value="SFL48208.1"/>
    <property type="molecule type" value="Genomic_DNA"/>
</dbReference>
<evidence type="ECO:0000313" key="1">
    <source>
        <dbReference type="EMBL" id="SFL48208.1"/>
    </source>
</evidence>
<keyword evidence="1" id="KW-0378">Hydrolase</keyword>
<name>A0A1I4I199_9LACT</name>
<reference evidence="1 2" key="1">
    <citation type="submission" date="2016-10" db="EMBL/GenBank/DDBJ databases">
        <authorList>
            <person name="de Groot N.N."/>
        </authorList>
    </citation>
    <scope>NUCLEOTIDE SEQUENCE [LARGE SCALE GENOMIC DNA]</scope>
    <source>
        <strain evidence="1 2">M79</strain>
    </source>
</reference>
<dbReference type="InterPro" id="IPR041492">
    <property type="entry name" value="HAD_2"/>
</dbReference>
<dbReference type="Gene3D" id="1.10.150.240">
    <property type="entry name" value="Putative phosphatase, domain 2"/>
    <property type="match status" value="1"/>
</dbReference>
<organism evidence="1 2">
    <name type="scientific">Lactococcus garvieae</name>
    <dbReference type="NCBI Taxonomy" id="1363"/>
    <lineage>
        <taxon>Bacteria</taxon>
        <taxon>Bacillati</taxon>
        <taxon>Bacillota</taxon>
        <taxon>Bacilli</taxon>
        <taxon>Lactobacillales</taxon>
        <taxon>Streptococcaceae</taxon>
        <taxon>Lactococcus</taxon>
    </lineage>
</organism>